<proteinExistence type="predicted"/>
<sequence>MRRKLVLEDQVELHHSVNMIDKRMKINPPRKNGFALVLLKQG</sequence>
<dbReference type="AlphaFoldDB" id="A0A6A4PN26"/>
<organism evidence="1 2">
    <name type="scientific">Lupinus albus</name>
    <name type="common">White lupine</name>
    <name type="synonym">Lupinus termis</name>
    <dbReference type="NCBI Taxonomy" id="3870"/>
    <lineage>
        <taxon>Eukaryota</taxon>
        <taxon>Viridiplantae</taxon>
        <taxon>Streptophyta</taxon>
        <taxon>Embryophyta</taxon>
        <taxon>Tracheophyta</taxon>
        <taxon>Spermatophyta</taxon>
        <taxon>Magnoliopsida</taxon>
        <taxon>eudicotyledons</taxon>
        <taxon>Gunneridae</taxon>
        <taxon>Pentapetalae</taxon>
        <taxon>rosids</taxon>
        <taxon>fabids</taxon>
        <taxon>Fabales</taxon>
        <taxon>Fabaceae</taxon>
        <taxon>Papilionoideae</taxon>
        <taxon>50 kb inversion clade</taxon>
        <taxon>genistoids sensu lato</taxon>
        <taxon>core genistoids</taxon>
        <taxon>Genisteae</taxon>
        <taxon>Lupinus</taxon>
    </lineage>
</organism>
<evidence type="ECO:0000313" key="2">
    <source>
        <dbReference type="Proteomes" id="UP000447434"/>
    </source>
</evidence>
<protein>
    <submittedName>
        <fullName evidence="1">Uncharacterized protein</fullName>
    </submittedName>
</protein>
<dbReference type="EMBL" id="WOCE01000012">
    <property type="protein sequence ID" value="KAE9602870.1"/>
    <property type="molecule type" value="Genomic_DNA"/>
</dbReference>
<accession>A0A6A4PN26</accession>
<reference evidence="2" key="1">
    <citation type="journal article" date="2020" name="Nat. Commun.">
        <title>Genome sequence of the cluster root forming white lupin.</title>
        <authorList>
            <person name="Hufnagel B."/>
            <person name="Marques A."/>
            <person name="Soriano A."/>
            <person name="Marques L."/>
            <person name="Divol F."/>
            <person name="Doumas P."/>
            <person name="Sallet E."/>
            <person name="Mancinotti D."/>
            <person name="Carrere S."/>
            <person name="Marande W."/>
            <person name="Arribat S."/>
            <person name="Keller J."/>
            <person name="Huneau C."/>
            <person name="Blein T."/>
            <person name="Aime D."/>
            <person name="Laguerre M."/>
            <person name="Taylor J."/>
            <person name="Schubert V."/>
            <person name="Nelson M."/>
            <person name="Geu-Flores F."/>
            <person name="Crespi M."/>
            <person name="Gallardo-Guerrero K."/>
            <person name="Delaux P.-M."/>
            <person name="Salse J."/>
            <person name="Berges H."/>
            <person name="Guyot R."/>
            <person name="Gouzy J."/>
            <person name="Peret B."/>
        </authorList>
    </citation>
    <scope>NUCLEOTIDE SEQUENCE [LARGE SCALE GENOMIC DNA]</scope>
    <source>
        <strain evidence="2">cv. Amiga</strain>
    </source>
</reference>
<comment type="caution">
    <text evidence="1">The sequence shown here is derived from an EMBL/GenBank/DDBJ whole genome shotgun (WGS) entry which is preliminary data.</text>
</comment>
<evidence type="ECO:0000313" key="1">
    <source>
        <dbReference type="EMBL" id="KAE9602870.1"/>
    </source>
</evidence>
<name>A0A6A4PN26_LUPAL</name>
<gene>
    <name evidence="1" type="ORF">Lalb_Chr12g0204151</name>
</gene>
<dbReference type="Proteomes" id="UP000447434">
    <property type="component" value="Chromosome 12"/>
</dbReference>
<keyword evidence="2" id="KW-1185">Reference proteome</keyword>